<dbReference type="AlphaFoldDB" id="A0A1E7ELQ3"/>
<feature type="compositionally biased region" description="Low complexity" evidence="1">
    <location>
        <begin position="100"/>
        <end position="111"/>
    </location>
</feature>
<sequence>MGADDDNNNGESPWESATNDQAFRETVSVASSGIKGQRQRQVTGGEISENERSVSSSPAVVTSVVRWELEEDNSNDIINGNNNQNANDVSFLTSETITNTNNAANTNTNANSSIRRRGRGNEAGGGTEERSASDCFSKLSLKHILHLWDIILTLFWMIFIGYH</sequence>
<keyword evidence="2" id="KW-0812">Transmembrane</keyword>
<proteinExistence type="predicted"/>
<feature type="compositionally biased region" description="Polar residues" evidence="1">
    <location>
        <begin position="9"/>
        <end position="21"/>
    </location>
</feature>
<feature type="region of interest" description="Disordered" evidence="1">
    <location>
        <begin position="1"/>
        <end position="55"/>
    </location>
</feature>
<name>A0A1E7ELQ3_9STRA</name>
<dbReference type="Proteomes" id="UP000095751">
    <property type="component" value="Unassembled WGS sequence"/>
</dbReference>
<evidence type="ECO:0000256" key="2">
    <source>
        <dbReference type="SAM" id="Phobius"/>
    </source>
</evidence>
<accession>A0A1E7ELQ3</accession>
<organism evidence="3 4">
    <name type="scientific">Fragilariopsis cylindrus CCMP1102</name>
    <dbReference type="NCBI Taxonomy" id="635003"/>
    <lineage>
        <taxon>Eukaryota</taxon>
        <taxon>Sar</taxon>
        <taxon>Stramenopiles</taxon>
        <taxon>Ochrophyta</taxon>
        <taxon>Bacillariophyta</taxon>
        <taxon>Bacillariophyceae</taxon>
        <taxon>Bacillariophycidae</taxon>
        <taxon>Bacillariales</taxon>
        <taxon>Bacillariaceae</taxon>
        <taxon>Fragilariopsis</taxon>
    </lineage>
</organism>
<feature type="transmembrane region" description="Helical" evidence="2">
    <location>
        <begin position="144"/>
        <end position="162"/>
    </location>
</feature>
<keyword evidence="2" id="KW-1133">Transmembrane helix</keyword>
<keyword evidence="2" id="KW-0472">Membrane</keyword>
<dbReference type="KEGG" id="fcy:FRACYDRAFT_272294"/>
<evidence type="ECO:0000313" key="3">
    <source>
        <dbReference type="EMBL" id="OEU06850.1"/>
    </source>
</evidence>
<protein>
    <submittedName>
        <fullName evidence="3">Uncharacterized protein</fullName>
    </submittedName>
</protein>
<reference evidence="3 4" key="1">
    <citation type="submission" date="2016-09" db="EMBL/GenBank/DDBJ databases">
        <title>Extensive genetic diversity and differential bi-allelic expression allows diatom success in the polar Southern Ocean.</title>
        <authorList>
            <consortium name="DOE Joint Genome Institute"/>
            <person name="Mock T."/>
            <person name="Otillar R.P."/>
            <person name="Strauss J."/>
            <person name="Dupont C."/>
            <person name="Frickenhaus S."/>
            <person name="Maumus F."/>
            <person name="Mcmullan M."/>
            <person name="Sanges R."/>
            <person name="Schmutz J."/>
            <person name="Toseland A."/>
            <person name="Valas R."/>
            <person name="Veluchamy A."/>
            <person name="Ward B.J."/>
            <person name="Allen A."/>
            <person name="Barry K."/>
            <person name="Falciatore A."/>
            <person name="Ferrante M."/>
            <person name="Fortunato A.E."/>
            <person name="Gloeckner G."/>
            <person name="Gruber A."/>
            <person name="Hipkin R."/>
            <person name="Janech M."/>
            <person name="Kroth P."/>
            <person name="Leese F."/>
            <person name="Lindquist E."/>
            <person name="Lyon B.R."/>
            <person name="Martin J."/>
            <person name="Mayer C."/>
            <person name="Parker M."/>
            <person name="Quesneville H."/>
            <person name="Raymond J."/>
            <person name="Uhlig C."/>
            <person name="Valentin K.U."/>
            <person name="Worden A.Z."/>
            <person name="Armbrust E.V."/>
            <person name="Bowler C."/>
            <person name="Green B."/>
            <person name="Moulton V."/>
            <person name="Van Oosterhout C."/>
            <person name="Grigoriev I."/>
        </authorList>
    </citation>
    <scope>NUCLEOTIDE SEQUENCE [LARGE SCALE GENOMIC DNA]</scope>
    <source>
        <strain evidence="3 4">CCMP1102</strain>
    </source>
</reference>
<evidence type="ECO:0000313" key="4">
    <source>
        <dbReference type="Proteomes" id="UP000095751"/>
    </source>
</evidence>
<gene>
    <name evidence="3" type="ORF">FRACYDRAFT_272294</name>
</gene>
<feature type="region of interest" description="Disordered" evidence="1">
    <location>
        <begin position="100"/>
        <end position="131"/>
    </location>
</feature>
<feature type="non-terminal residue" evidence="3">
    <location>
        <position position="163"/>
    </location>
</feature>
<keyword evidence="4" id="KW-1185">Reference proteome</keyword>
<dbReference type="EMBL" id="KV784395">
    <property type="protein sequence ID" value="OEU06850.1"/>
    <property type="molecule type" value="Genomic_DNA"/>
</dbReference>
<dbReference type="InParanoid" id="A0A1E7ELQ3"/>
<evidence type="ECO:0000256" key="1">
    <source>
        <dbReference type="SAM" id="MobiDB-lite"/>
    </source>
</evidence>